<sequence length="33" mass="3572">MNKNMMRRYLATLIAMICTIACAVPSAIASDTP</sequence>
<organism evidence="1 2">
    <name type="scientific">Bifidobacterium leontopitheci</name>
    <dbReference type="NCBI Taxonomy" id="2650774"/>
    <lineage>
        <taxon>Bacteria</taxon>
        <taxon>Bacillati</taxon>
        <taxon>Actinomycetota</taxon>
        <taxon>Actinomycetes</taxon>
        <taxon>Bifidobacteriales</taxon>
        <taxon>Bifidobacteriaceae</taxon>
        <taxon>Bifidobacterium</taxon>
    </lineage>
</organism>
<evidence type="ECO:0000313" key="1">
    <source>
        <dbReference type="EMBL" id="KAB7791426.1"/>
    </source>
</evidence>
<dbReference type="Proteomes" id="UP000441772">
    <property type="component" value="Unassembled WGS sequence"/>
</dbReference>
<gene>
    <name evidence="1" type="ORF">F7D09_0101</name>
</gene>
<keyword evidence="2" id="KW-1185">Reference proteome</keyword>
<evidence type="ECO:0000313" key="2">
    <source>
        <dbReference type="Proteomes" id="UP000441772"/>
    </source>
</evidence>
<proteinExistence type="predicted"/>
<accession>A0A6I1GPJ0</accession>
<protein>
    <submittedName>
        <fullName evidence="1">Uncharacterized protein</fullName>
    </submittedName>
</protein>
<dbReference type="AlphaFoldDB" id="A0A6I1GPJ0"/>
<comment type="caution">
    <text evidence="1">The sequence shown here is derived from an EMBL/GenBank/DDBJ whole genome shotgun (WGS) entry which is preliminary data.</text>
</comment>
<dbReference type="EMBL" id="WBVT01000001">
    <property type="protein sequence ID" value="KAB7791426.1"/>
    <property type="molecule type" value="Genomic_DNA"/>
</dbReference>
<name>A0A6I1GPJ0_9BIFI</name>
<reference evidence="1 2" key="1">
    <citation type="submission" date="2019-09" db="EMBL/GenBank/DDBJ databases">
        <title>Characterization of the phylogenetic diversity of two novel species belonging to the genus Bifidobacterium: Bifidobacterium cebidarum sp. nov. and Bifidobacterium leontopitheci sp. nov.</title>
        <authorList>
            <person name="Lugli G.A."/>
            <person name="Duranti S."/>
            <person name="Milani C."/>
            <person name="Turroni F."/>
            <person name="Ventura M."/>
        </authorList>
    </citation>
    <scope>NUCLEOTIDE SEQUENCE [LARGE SCALE GENOMIC DNA]</scope>
    <source>
        <strain evidence="1 2">LMG 31471</strain>
    </source>
</reference>